<feature type="transmembrane region" description="Helical" evidence="1">
    <location>
        <begin position="12"/>
        <end position="29"/>
    </location>
</feature>
<feature type="transmembrane region" description="Helical" evidence="1">
    <location>
        <begin position="41"/>
        <end position="60"/>
    </location>
</feature>
<dbReference type="Proteomes" id="UP000184267">
    <property type="component" value="Unassembled WGS sequence"/>
</dbReference>
<proteinExistence type="predicted"/>
<sequence length="85" mass="9289">MAQEQTIRPRPLPQALLFALVPTAIWFLTRPLIEPAPALPALHAAFGLSILAFLGSLYLVPALGPTFIHANLKGRDLLKTYDTPM</sequence>
<keyword evidence="1" id="KW-0812">Transmembrane</keyword>
<dbReference type="AlphaFoldDB" id="A0A1M2VYV4"/>
<evidence type="ECO:0000256" key="1">
    <source>
        <dbReference type="SAM" id="Phobius"/>
    </source>
</evidence>
<keyword evidence="3" id="KW-1185">Reference proteome</keyword>
<comment type="caution">
    <text evidence="2">The sequence shown here is derived from an EMBL/GenBank/DDBJ whole genome shotgun (WGS) entry which is preliminary data.</text>
</comment>
<organism evidence="2 3">
    <name type="scientific">Trametes pubescens</name>
    <name type="common">White-rot fungus</name>
    <dbReference type="NCBI Taxonomy" id="154538"/>
    <lineage>
        <taxon>Eukaryota</taxon>
        <taxon>Fungi</taxon>
        <taxon>Dikarya</taxon>
        <taxon>Basidiomycota</taxon>
        <taxon>Agaricomycotina</taxon>
        <taxon>Agaricomycetes</taxon>
        <taxon>Polyporales</taxon>
        <taxon>Polyporaceae</taxon>
        <taxon>Trametes</taxon>
    </lineage>
</organism>
<keyword evidence="1" id="KW-0472">Membrane</keyword>
<evidence type="ECO:0000313" key="2">
    <source>
        <dbReference type="EMBL" id="OJT12787.1"/>
    </source>
</evidence>
<dbReference type="OrthoDB" id="10262326at2759"/>
<accession>A0A1M2VYV4</accession>
<name>A0A1M2VYV4_TRAPU</name>
<evidence type="ECO:0000313" key="3">
    <source>
        <dbReference type="Proteomes" id="UP000184267"/>
    </source>
</evidence>
<protein>
    <submittedName>
        <fullName evidence="2">Uncharacterized protein</fullName>
    </submittedName>
</protein>
<keyword evidence="1" id="KW-1133">Transmembrane helix</keyword>
<reference evidence="2 3" key="1">
    <citation type="submission" date="2016-10" db="EMBL/GenBank/DDBJ databases">
        <title>Genome sequence of the basidiomycete white-rot fungus Trametes pubescens.</title>
        <authorList>
            <person name="Makela M.R."/>
            <person name="Granchi Z."/>
            <person name="Peng M."/>
            <person name="De Vries R.P."/>
            <person name="Grigoriev I."/>
            <person name="Riley R."/>
            <person name="Hilden K."/>
        </authorList>
    </citation>
    <scope>NUCLEOTIDE SEQUENCE [LARGE SCALE GENOMIC DNA]</scope>
    <source>
        <strain evidence="2 3">FBCC735</strain>
    </source>
</reference>
<gene>
    <name evidence="2" type="ORF">TRAPUB_10622</name>
</gene>
<dbReference type="EMBL" id="MNAD01000447">
    <property type="protein sequence ID" value="OJT12787.1"/>
    <property type="molecule type" value="Genomic_DNA"/>
</dbReference>